<evidence type="ECO:0000313" key="13">
    <source>
        <dbReference type="Proteomes" id="UP000473014"/>
    </source>
</evidence>
<dbReference type="GO" id="GO:0046872">
    <property type="term" value="F:metal ion binding"/>
    <property type="evidence" value="ECO:0007669"/>
    <property type="project" value="UniProtKB-KW"/>
</dbReference>
<feature type="transmembrane region" description="Helical" evidence="10">
    <location>
        <begin position="137"/>
        <end position="157"/>
    </location>
</feature>
<dbReference type="RefSeq" id="WP_162466089.1">
    <property type="nucleotide sequence ID" value="NZ_WIXO01000001.1"/>
</dbReference>
<keyword evidence="10" id="KW-0406">Ion transport</keyword>
<dbReference type="PANTHER" id="PTHR28259:SF1">
    <property type="entry name" value="FLUORIDE EXPORT PROTEIN 1-RELATED"/>
    <property type="match status" value="1"/>
</dbReference>
<comment type="function">
    <text evidence="9 10">Fluoride-specific ion channel. Important for reducing fluoride concentration in the cell, thus reducing its toxicity.</text>
</comment>
<evidence type="ECO:0000256" key="7">
    <source>
        <dbReference type="ARBA" id="ARBA00035120"/>
    </source>
</evidence>
<feature type="binding site" evidence="10">
    <location>
        <position position="118"/>
    </location>
    <ligand>
        <name>Na(+)</name>
        <dbReference type="ChEBI" id="CHEBI:29101"/>
        <note>structural</note>
    </ligand>
</feature>
<evidence type="ECO:0000256" key="8">
    <source>
        <dbReference type="ARBA" id="ARBA00035585"/>
    </source>
</evidence>
<evidence type="ECO:0000256" key="10">
    <source>
        <dbReference type="HAMAP-Rule" id="MF_00454"/>
    </source>
</evidence>
<dbReference type="GO" id="GO:0140114">
    <property type="term" value="P:cellular detoxification of fluoride"/>
    <property type="evidence" value="ECO:0007669"/>
    <property type="project" value="UniProtKB-UniRule"/>
</dbReference>
<reference evidence="12 13" key="1">
    <citation type="submission" date="2019-11" db="EMBL/GenBank/DDBJ databases">
        <authorList>
            <person name="Yuan L."/>
        </authorList>
    </citation>
    <scope>NUCLEOTIDE SEQUENCE [LARGE SCALE GENOMIC DNA]</scope>
    <source>
        <strain evidence="12 13">TRM43335</strain>
    </source>
</reference>
<feature type="region of interest" description="Disordered" evidence="11">
    <location>
        <begin position="1"/>
        <end position="24"/>
    </location>
</feature>
<evidence type="ECO:0000256" key="2">
    <source>
        <dbReference type="ARBA" id="ARBA00022475"/>
    </source>
</evidence>
<name>A0A6G2BD12_9ACTN</name>
<comment type="activity regulation">
    <text evidence="10">Na(+) is not transported, but it plays an essential structural role and its presence is essential for fluoride channel function.</text>
</comment>
<comment type="caution">
    <text evidence="12">The sequence shown here is derived from an EMBL/GenBank/DDBJ whole genome shotgun (WGS) entry which is preliminary data.</text>
</comment>
<evidence type="ECO:0000256" key="11">
    <source>
        <dbReference type="SAM" id="MobiDB-lite"/>
    </source>
</evidence>
<comment type="subcellular location">
    <subcellularLocation>
        <location evidence="1 10">Cell membrane</location>
        <topology evidence="1 10">Multi-pass membrane protein</topology>
    </subcellularLocation>
</comment>
<evidence type="ECO:0000256" key="1">
    <source>
        <dbReference type="ARBA" id="ARBA00004651"/>
    </source>
</evidence>
<evidence type="ECO:0000313" key="12">
    <source>
        <dbReference type="EMBL" id="MTE19792.1"/>
    </source>
</evidence>
<dbReference type="EMBL" id="WIXO01000001">
    <property type="protein sequence ID" value="MTE19792.1"/>
    <property type="molecule type" value="Genomic_DNA"/>
</dbReference>
<evidence type="ECO:0000256" key="5">
    <source>
        <dbReference type="ARBA" id="ARBA00023136"/>
    </source>
</evidence>
<keyword evidence="10" id="KW-0813">Transport</keyword>
<keyword evidence="13" id="KW-1185">Reference proteome</keyword>
<accession>A0A6G2BD12</accession>
<protein>
    <recommendedName>
        <fullName evidence="10">Fluoride-specific ion channel FluC</fullName>
    </recommendedName>
</protein>
<comment type="similarity">
    <text evidence="7 10">Belongs to the fluoride channel Fluc/FEX (TC 1.A.43) family.</text>
</comment>
<evidence type="ECO:0000256" key="4">
    <source>
        <dbReference type="ARBA" id="ARBA00022989"/>
    </source>
</evidence>
<proteinExistence type="inferred from homology"/>
<organism evidence="12 13">
    <name type="scientific">Streptomyces taklimakanensis</name>
    <dbReference type="NCBI Taxonomy" id="2569853"/>
    <lineage>
        <taxon>Bacteria</taxon>
        <taxon>Bacillati</taxon>
        <taxon>Actinomycetota</taxon>
        <taxon>Actinomycetes</taxon>
        <taxon>Kitasatosporales</taxon>
        <taxon>Streptomycetaceae</taxon>
        <taxon>Streptomyces</taxon>
    </lineage>
</organism>
<dbReference type="Proteomes" id="UP000473014">
    <property type="component" value="Unassembled WGS sequence"/>
</dbReference>
<keyword evidence="5 10" id="KW-0472">Membrane</keyword>
<keyword evidence="10" id="KW-0479">Metal-binding</keyword>
<keyword evidence="4 10" id="KW-1133">Transmembrane helix</keyword>
<keyword evidence="2 10" id="KW-1003">Cell membrane</keyword>
<dbReference type="Pfam" id="PF02537">
    <property type="entry name" value="CRCB"/>
    <property type="match status" value="1"/>
</dbReference>
<dbReference type="AlphaFoldDB" id="A0A6G2BD12"/>
<dbReference type="InterPro" id="IPR003691">
    <property type="entry name" value="FluC"/>
</dbReference>
<feature type="binding site" evidence="10">
    <location>
        <position position="115"/>
    </location>
    <ligand>
        <name>Na(+)</name>
        <dbReference type="ChEBI" id="CHEBI:29101"/>
        <note>structural</note>
    </ligand>
</feature>
<evidence type="ECO:0000256" key="6">
    <source>
        <dbReference type="ARBA" id="ARBA00023303"/>
    </source>
</evidence>
<feature type="transmembrane region" description="Helical" evidence="10">
    <location>
        <begin position="73"/>
        <end position="95"/>
    </location>
</feature>
<keyword evidence="3 10" id="KW-0812">Transmembrane</keyword>
<feature type="transmembrane region" description="Helical" evidence="10">
    <location>
        <begin position="107"/>
        <end position="125"/>
    </location>
</feature>
<keyword evidence="6 10" id="KW-0407">Ion channel</keyword>
<keyword evidence="10" id="KW-0915">Sodium</keyword>
<evidence type="ECO:0000256" key="3">
    <source>
        <dbReference type="ARBA" id="ARBA00022692"/>
    </source>
</evidence>
<comment type="catalytic activity">
    <reaction evidence="8">
        <text>fluoride(in) = fluoride(out)</text>
        <dbReference type="Rhea" id="RHEA:76159"/>
        <dbReference type="ChEBI" id="CHEBI:17051"/>
    </reaction>
    <physiologicalReaction direction="left-to-right" evidence="8">
        <dbReference type="Rhea" id="RHEA:76160"/>
    </physiologicalReaction>
</comment>
<dbReference type="PANTHER" id="PTHR28259">
    <property type="entry name" value="FLUORIDE EXPORT PROTEIN 1-RELATED"/>
    <property type="match status" value="1"/>
</dbReference>
<dbReference type="GO" id="GO:0062054">
    <property type="term" value="F:fluoride channel activity"/>
    <property type="evidence" value="ECO:0007669"/>
    <property type="project" value="UniProtKB-UniRule"/>
</dbReference>
<evidence type="ECO:0000256" key="9">
    <source>
        <dbReference type="ARBA" id="ARBA00049940"/>
    </source>
</evidence>
<gene>
    <name evidence="10" type="primary">fluC</name>
    <name evidence="10" type="synonym">crcB</name>
    <name evidence="12" type="ORF">F0L17_11805</name>
</gene>
<dbReference type="HAMAP" id="MF_00454">
    <property type="entry name" value="FluC"/>
    <property type="match status" value="1"/>
</dbReference>
<sequence length="172" mass="16927">MSGGDVPGLPHRPGDPAGAAVDPDVDLRVPVQRAETAGGRAPAVLAAVASGGALGASARHAVLLAWPAGPGGFPWAVLVVNAVGSALIGALMVLVSERGRGHRLARPFLGTGVLGGFTTYSTYALDTVGMVERGQVATALAHLGGTFVAALGAVWAATAVTRALTAAPAAPR</sequence>
<dbReference type="GO" id="GO:0005886">
    <property type="term" value="C:plasma membrane"/>
    <property type="evidence" value="ECO:0007669"/>
    <property type="project" value="UniProtKB-SubCell"/>
</dbReference>